<feature type="short sequence motif" description="DGA/G" evidence="2">
    <location>
        <begin position="206"/>
        <end position="208"/>
    </location>
</feature>
<keyword evidence="1 2" id="KW-0443">Lipid metabolism</keyword>
<accession>A0ABU2BSV7</accession>
<comment type="caution">
    <text evidence="4">The sequence shown here is derived from an EMBL/GenBank/DDBJ whole genome shotgun (WGS) entry which is preliminary data.</text>
</comment>
<evidence type="ECO:0000259" key="3">
    <source>
        <dbReference type="PROSITE" id="PS51635"/>
    </source>
</evidence>
<proteinExistence type="predicted"/>
<dbReference type="InterPro" id="IPR002641">
    <property type="entry name" value="PNPLA_dom"/>
</dbReference>
<dbReference type="PROSITE" id="PS51635">
    <property type="entry name" value="PNPLA"/>
    <property type="match status" value="1"/>
</dbReference>
<dbReference type="InterPro" id="IPR016035">
    <property type="entry name" value="Acyl_Trfase/lysoPLipase"/>
</dbReference>
<sequence length="337" mass="36144">MSALPDRPLTADLVLEGGGVLGVAHVGALSVLEESGYGFARVAGTSAGSIVGAFTAAGMPAARMTEIMQSLDYRRFTDRSLLDHVPVGGPLLSLLLDNGVYEGDAVREWVGNVLLDECAVETFGDLAIDDPHTSLPPEQQYKLVVTATDVSRGELVRFPWDYGVTYGLDPSTQRVADAVRASMSIPFFYEPTTITAADGTVSTLVDGGVLSNFPIDLFDRTDGRTPRWPTFGVKLIPDLPMDADKLVPVLGLVKHGPVALAAQVTMTAIVGHDQAQLAKPWVSARTIRADTEGVSPVDFGLSRADADKLYANGRAAATDFLRTWDWDDYLARFRTTS</sequence>
<dbReference type="RefSeq" id="WP_310299206.1">
    <property type="nucleotide sequence ID" value="NZ_BAAAPS010000007.1"/>
</dbReference>
<dbReference type="PANTHER" id="PTHR46394">
    <property type="entry name" value="ANNEXIN"/>
    <property type="match status" value="1"/>
</dbReference>
<organism evidence="4 5">
    <name type="scientific">Nocardioides marmoribigeumensis</name>
    <dbReference type="NCBI Taxonomy" id="433649"/>
    <lineage>
        <taxon>Bacteria</taxon>
        <taxon>Bacillati</taxon>
        <taxon>Actinomycetota</taxon>
        <taxon>Actinomycetes</taxon>
        <taxon>Propionibacteriales</taxon>
        <taxon>Nocardioidaceae</taxon>
        <taxon>Nocardioides</taxon>
    </lineage>
</organism>
<dbReference type="Pfam" id="PF01734">
    <property type="entry name" value="Patatin"/>
    <property type="match status" value="1"/>
</dbReference>
<reference evidence="4 5" key="1">
    <citation type="submission" date="2023-07" db="EMBL/GenBank/DDBJ databases">
        <title>Sequencing the genomes of 1000 actinobacteria strains.</title>
        <authorList>
            <person name="Klenk H.-P."/>
        </authorList>
    </citation>
    <scope>NUCLEOTIDE SEQUENCE [LARGE SCALE GENOMIC DNA]</scope>
    <source>
        <strain evidence="4 5">DSM 19426</strain>
    </source>
</reference>
<feature type="active site" description="Proton acceptor" evidence="2">
    <location>
        <position position="206"/>
    </location>
</feature>
<dbReference type="SUPFAM" id="SSF52151">
    <property type="entry name" value="FabD/lysophospholipase-like"/>
    <property type="match status" value="1"/>
</dbReference>
<feature type="short sequence motif" description="GXSXG" evidence="2">
    <location>
        <begin position="44"/>
        <end position="48"/>
    </location>
</feature>
<dbReference type="InterPro" id="IPR052580">
    <property type="entry name" value="Lipid_Hydrolase"/>
</dbReference>
<keyword evidence="2" id="KW-0442">Lipid degradation</keyword>
<gene>
    <name evidence="4" type="ORF">J2S63_000909</name>
</gene>
<protein>
    <submittedName>
        <fullName evidence="4">NTE family protein</fullName>
    </submittedName>
</protein>
<feature type="domain" description="PNPLA" evidence="3">
    <location>
        <begin position="13"/>
        <end position="219"/>
    </location>
</feature>
<evidence type="ECO:0000256" key="1">
    <source>
        <dbReference type="ARBA" id="ARBA00023098"/>
    </source>
</evidence>
<feature type="active site" description="Nucleophile" evidence="2">
    <location>
        <position position="46"/>
    </location>
</feature>
<dbReference type="Gene3D" id="3.40.1090.10">
    <property type="entry name" value="Cytosolic phospholipase A2 catalytic domain"/>
    <property type="match status" value="2"/>
</dbReference>
<dbReference type="EMBL" id="JAVDYG010000001">
    <property type="protein sequence ID" value="MDR7361356.1"/>
    <property type="molecule type" value="Genomic_DNA"/>
</dbReference>
<dbReference type="PANTHER" id="PTHR46394:SF1">
    <property type="entry name" value="PNPLA DOMAIN-CONTAINING PROTEIN"/>
    <property type="match status" value="1"/>
</dbReference>
<evidence type="ECO:0000256" key="2">
    <source>
        <dbReference type="PROSITE-ProRule" id="PRU01161"/>
    </source>
</evidence>
<dbReference type="Proteomes" id="UP001183648">
    <property type="component" value="Unassembled WGS sequence"/>
</dbReference>
<feature type="short sequence motif" description="GXGXXG" evidence="2">
    <location>
        <begin position="17"/>
        <end position="22"/>
    </location>
</feature>
<name>A0ABU2BSV7_9ACTN</name>
<evidence type="ECO:0000313" key="4">
    <source>
        <dbReference type="EMBL" id="MDR7361356.1"/>
    </source>
</evidence>
<dbReference type="CDD" id="cd07207">
    <property type="entry name" value="Pat_ExoU_VipD_like"/>
    <property type="match status" value="1"/>
</dbReference>
<keyword evidence="2" id="KW-0378">Hydrolase</keyword>
<keyword evidence="5" id="KW-1185">Reference proteome</keyword>
<evidence type="ECO:0000313" key="5">
    <source>
        <dbReference type="Proteomes" id="UP001183648"/>
    </source>
</evidence>